<evidence type="ECO:0000313" key="3">
    <source>
        <dbReference type="Proteomes" id="UP000228775"/>
    </source>
</evidence>
<evidence type="ECO:0000259" key="1">
    <source>
        <dbReference type="SMART" id="SM00861"/>
    </source>
</evidence>
<protein>
    <recommendedName>
        <fullName evidence="1">Transketolase-like pyrimidine-binding domain-containing protein</fullName>
    </recommendedName>
</protein>
<dbReference type="SMART" id="SM00861">
    <property type="entry name" value="Transket_pyr"/>
    <property type="match status" value="1"/>
</dbReference>
<dbReference type="InterPro" id="IPR005475">
    <property type="entry name" value="Transketolase-like_Pyr-bd"/>
</dbReference>
<feature type="domain" description="Transketolase-like pyrimidine-binding" evidence="1">
    <location>
        <begin position="14"/>
        <end position="174"/>
    </location>
</feature>
<evidence type="ECO:0000313" key="2">
    <source>
        <dbReference type="EMBL" id="PIU75486.1"/>
    </source>
</evidence>
<dbReference type="CDD" id="cd07033">
    <property type="entry name" value="TPP_PYR_DXS_TK_like"/>
    <property type="match status" value="1"/>
</dbReference>
<dbReference type="SUPFAM" id="SSF52518">
    <property type="entry name" value="Thiamin diphosphate-binding fold (THDP-binding)"/>
    <property type="match status" value="1"/>
</dbReference>
<dbReference type="Proteomes" id="UP000228775">
    <property type="component" value="Unassembled WGS sequence"/>
</dbReference>
<organism evidence="2 3">
    <name type="scientific">Candidatus Portnoybacteria bacterium CG06_land_8_20_14_3_00_39_12</name>
    <dbReference type="NCBI Taxonomy" id="1974809"/>
    <lineage>
        <taxon>Bacteria</taxon>
        <taxon>Candidatus Portnoyibacteriota</taxon>
    </lineage>
</organism>
<gene>
    <name evidence="2" type="ORF">COS76_00510</name>
</gene>
<accession>A0A2M7AY20</accession>
<dbReference type="Gene3D" id="3.40.50.970">
    <property type="match status" value="1"/>
</dbReference>
<dbReference type="EMBL" id="PEVY01000010">
    <property type="protein sequence ID" value="PIU75486.1"/>
    <property type="molecule type" value="Genomic_DNA"/>
</dbReference>
<comment type="caution">
    <text evidence="2">The sequence shown here is derived from an EMBL/GenBank/DDBJ whole genome shotgun (WGS) entry which is preliminary data.</text>
</comment>
<dbReference type="InterPro" id="IPR051157">
    <property type="entry name" value="PDH/Transketolase"/>
</dbReference>
<dbReference type="PANTHER" id="PTHR43825:SF5">
    <property type="entry name" value="HYPOTHETICAL TRANSKETOLASE FAMILY PROTEIN"/>
    <property type="match status" value="1"/>
</dbReference>
<dbReference type="AlphaFoldDB" id="A0A2M7AY20"/>
<dbReference type="Pfam" id="PF02779">
    <property type="entry name" value="Transket_pyr"/>
    <property type="match status" value="1"/>
</dbReference>
<reference evidence="3" key="1">
    <citation type="submission" date="2017-09" db="EMBL/GenBank/DDBJ databases">
        <title>Depth-based differentiation of microbial function through sediment-hosted aquifers and enrichment of novel symbionts in the deep terrestrial subsurface.</title>
        <authorList>
            <person name="Probst A.J."/>
            <person name="Ladd B."/>
            <person name="Jarett J.K."/>
            <person name="Geller-Mcgrath D.E."/>
            <person name="Sieber C.M.K."/>
            <person name="Emerson J.B."/>
            <person name="Anantharaman K."/>
            <person name="Thomas B.C."/>
            <person name="Malmstrom R."/>
            <person name="Stieglmeier M."/>
            <person name="Klingl A."/>
            <person name="Woyke T."/>
            <person name="Ryan C.M."/>
            <person name="Banfield J.F."/>
        </authorList>
    </citation>
    <scope>NUCLEOTIDE SEQUENCE [LARGE SCALE GENOMIC DNA]</scope>
</reference>
<proteinExistence type="predicted"/>
<name>A0A2M7AY20_9BACT</name>
<dbReference type="InterPro" id="IPR029061">
    <property type="entry name" value="THDP-binding"/>
</dbReference>
<sequence>MNGENQKNWLKQEQDNRRVFIDTLCELAEQDKDIVFIIADVGFNYAEKFQKLYPDRYFNFGVTEASSMIITAALALSGKKPYFYSMINFATLRVHEMIRNAICMHKAPVKILGIKGSEGYKFLGFSHNLLWETEEIDWLKKLPGMKCYLPKSNKEVKKVILETYKSNLPCYIRL</sequence>
<dbReference type="PANTHER" id="PTHR43825">
    <property type="entry name" value="PYRUVATE DEHYDROGENASE E1 COMPONENT"/>
    <property type="match status" value="1"/>
</dbReference>